<keyword evidence="2" id="KW-0472">Membrane</keyword>
<dbReference type="EMBL" id="VCKY01000005">
    <property type="protein sequence ID" value="TMR24994.1"/>
    <property type="molecule type" value="Genomic_DNA"/>
</dbReference>
<accession>A0A5S4FXK2</accession>
<organism evidence="3 4">
    <name type="scientific">Nonomuraea turkmeniaca</name>
    <dbReference type="NCBI Taxonomy" id="103838"/>
    <lineage>
        <taxon>Bacteria</taxon>
        <taxon>Bacillati</taxon>
        <taxon>Actinomycetota</taxon>
        <taxon>Actinomycetes</taxon>
        <taxon>Streptosporangiales</taxon>
        <taxon>Streptosporangiaceae</taxon>
        <taxon>Nonomuraea</taxon>
    </lineage>
</organism>
<keyword evidence="4" id="KW-1185">Reference proteome</keyword>
<evidence type="ECO:0000313" key="4">
    <source>
        <dbReference type="Proteomes" id="UP000309128"/>
    </source>
</evidence>
<proteinExistence type="predicted"/>
<evidence type="ECO:0000256" key="2">
    <source>
        <dbReference type="SAM" id="Phobius"/>
    </source>
</evidence>
<feature type="transmembrane region" description="Helical" evidence="2">
    <location>
        <begin position="154"/>
        <end position="174"/>
    </location>
</feature>
<reference evidence="3 4" key="1">
    <citation type="submission" date="2019-05" db="EMBL/GenBank/DDBJ databases">
        <title>Draft genome sequence of Nonomuraea turkmeniaca DSM 43926.</title>
        <authorList>
            <person name="Saricaoglu S."/>
            <person name="Isik K."/>
        </authorList>
    </citation>
    <scope>NUCLEOTIDE SEQUENCE [LARGE SCALE GENOMIC DNA]</scope>
    <source>
        <strain evidence="3 4">DSM 43926</strain>
    </source>
</reference>
<feature type="region of interest" description="Disordered" evidence="1">
    <location>
        <begin position="178"/>
        <end position="221"/>
    </location>
</feature>
<dbReference type="Proteomes" id="UP000309128">
    <property type="component" value="Unassembled WGS sequence"/>
</dbReference>
<feature type="transmembrane region" description="Helical" evidence="2">
    <location>
        <begin position="29"/>
        <end position="49"/>
    </location>
</feature>
<sequence>MSAIPLPRFRWRVRTPVRAALRLAPLGDIWHKPALSAVAAMAVVLLPLLVAGRLDLALYAAGGAMCALYGHGLPYAARARALGWVVAGMSSSTGVALVTAALTDSVVIRVAVAALLAGLHKAACDVTRIGPPGNVVLTFVAAGAAFVPQRLADVPVQLGLGVLGGVVAWVVGMARHRRPAPGRAGGPARPPTSRRGSGGARRCRRSASPPPSAPVTTGWPS</sequence>
<dbReference type="AlphaFoldDB" id="A0A5S4FXK2"/>
<dbReference type="OrthoDB" id="5241538at2"/>
<keyword evidence="2" id="KW-1133">Transmembrane helix</keyword>
<comment type="caution">
    <text evidence="3">The sequence shown here is derived from an EMBL/GenBank/DDBJ whole genome shotgun (WGS) entry which is preliminary data.</text>
</comment>
<evidence type="ECO:0000256" key="1">
    <source>
        <dbReference type="SAM" id="MobiDB-lite"/>
    </source>
</evidence>
<feature type="transmembrane region" description="Helical" evidence="2">
    <location>
        <begin position="56"/>
        <end position="75"/>
    </location>
</feature>
<name>A0A5S4FXK2_9ACTN</name>
<feature type="transmembrane region" description="Helical" evidence="2">
    <location>
        <begin position="95"/>
        <end position="117"/>
    </location>
</feature>
<gene>
    <name evidence="3" type="ORF">ETD86_02435</name>
</gene>
<keyword evidence="2" id="KW-0812">Transmembrane</keyword>
<evidence type="ECO:0008006" key="5">
    <source>
        <dbReference type="Google" id="ProtNLM"/>
    </source>
</evidence>
<dbReference type="RefSeq" id="WP_138664419.1">
    <property type="nucleotide sequence ID" value="NZ_VCKY01000005.1"/>
</dbReference>
<evidence type="ECO:0000313" key="3">
    <source>
        <dbReference type="EMBL" id="TMR24994.1"/>
    </source>
</evidence>
<feature type="transmembrane region" description="Helical" evidence="2">
    <location>
        <begin position="129"/>
        <end position="148"/>
    </location>
</feature>
<protein>
    <recommendedName>
        <fullName evidence="5">FUSC family protein</fullName>
    </recommendedName>
</protein>